<keyword evidence="3" id="KW-1185">Reference proteome</keyword>
<dbReference type="AlphaFoldDB" id="A0A3E0WYC0"/>
<proteinExistence type="predicted"/>
<dbReference type="EMBL" id="NFZW01000005">
    <property type="protein sequence ID" value="RFA38000.1"/>
    <property type="molecule type" value="Genomic_DNA"/>
</dbReference>
<feature type="signal peptide" evidence="1">
    <location>
        <begin position="1"/>
        <end position="23"/>
    </location>
</feature>
<keyword evidence="1" id="KW-0732">Signal</keyword>
<protein>
    <submittedName>
        <fullName evidence="2">Uncharacterized protein</fullName>
    </submittedName>
</protein>
<feature type="chain" id="PRO_5017684262" evidence="1">
    <location>
        <begin position="24"/>
        <end position="135"/>
    </location>
</feature>
<evidence type="ECO:0000313" key="2">
    <source>
        <dbReference type="EMBL" id="RFA38000.1"/>
    </source>
</evidence>
<dbReference type="RefSeq" id="WP_116301311.1">
    <property type="nucleotide sequence ID" value="NZ_NFZV01000004.1"/>
</dbReference>
<evidence type="ECO:0000256" key="1">
    <source>
        <dbReference type="SAM" id="SignalP"/>
    </source>
</evidence>
<gene>
    <name evidence="2" type="ORF">CAL65_06465</name>
</gene>
<dbReference type="OrthoDB" id="5732224at2"/>
<comment type="caution">
    <text evidence="2">The sequence shown here is derived from an EMBL/GenBank/DDBJ whole genome shotgun (WGS) entry which is preliminary data.</text>
</comment>
<accession>A0A3E0WYC0</accession>
<evidence type="ECO:0000313" key="3">
    <source>
        <dbReference type="Proteomes" id="UP000256763"/>
    </source>
</evidence>
<dbReference type="SUPFAM" id="SSF54427">
    <property type="entry name" value="NTF2-like"/>
    <property type="match status" value="1"/>
</dbReference>
<organism evidence="2 3">
    <name type="scientific">Alkalilimnicola ehrlichii</name>
    <dbReference type="NCBI Taxonomy" id="351052"/>
    <lineage>
        <taxon>Bacteria</taxon>
        <taxon>Pseudomonadati</taxon>
        <taxon>Pseudomonadota</taxon>
        <taxon>Gammaproteobacteria</taxon>
        <taxon>Chromatiales</taxon>
        <taxon>Ectothiorhodospiraceae</taxon>
        <taxon>Alkalilimnicola</taxon>
    </lineage>
</organism>
<dbReference type="InterPro" id="IPR032710">
    <property type="entry name" value="NTF2-like_dom_sf"/>
</dbReference>
<reference evidence="3" key="1">
    <citation type="submission" date="2017-05" db="EMBL/GenBank/DDBJ databases">
        <authorList>
            <person name="Sharma S."/>
            <person name="Sidhu C."/>
            <person name="Pinnaka A.K."/>
        </authorList>
    </citation>
    <scope>NUCLEOTIDE SEQUENCE [LARGE SCALE GENOMIC DNA]</scope>
    <source>
        <strain evidence="3">AK93</strain>
    </source>
</reference>
<name>A0A3E0WYC0_9GAMM</name>
<dbReference type="Proteomes" id="UP000256763">
    <property type="component" value="Unassembled WGS sequence"/>
</dbReference>
<sequence length="135" mass="15523">MYQRLIPTILGLLVLAIAPQQLVADTTANTPTEAYLAYHQALQRGHHERALWPYMTTEAREDFESRFTPELRNRMFFMMKASSPRNIEVADVRIENGRATLELVPADPGNRTVGTAHMEQEDGEWKVVDVVWQQR</sequence>